<feature type="region of interest" description="Disordered" evidence="3">
    <location>
        <begin position="705"/>
        <end position="765"/>
    </location>
</feature>
<feature type="compositionally biased region" description="Acidic residues" evidence="3">
    <location>
        <begin position="738"/>
        <end position="761"/>
    </location>
</feature>
<dbReference type="PANTHER" id="PTHR13213:SF2">
    <property type="entry name" value="MYB-BINDING PROTEIN 1A"/>
    <property type="match status" value="1"/>
</dbReference>
<dbReference type="OrthoDB" id="342531at2759"/>
<keyword evidence="2" id="KW-0539">Nucleus</keyword>
<feature type="compositionally biased region" description="Acidic residues" evidence="3">
    <location>
        <begin position="714"/>
        <end position="727"/>
    </location>
</feature>
<organism evidence="4 5">
    <name type="scientific">Zygosaccharomyces bailii (strain CLIB 213 / ATCC 58445 / CBS 680 / BCRC 21525 / NBRC 1098 / NCYC 1416 / NRRL Y-2227)</name>
    <dbReference type="NCBI Taxonomy" id="1333698"/>
    <lineage>
        <taxon>Eukaryota</taxon>
        <taxon>Fungi</taxon>
        <taxon>Dikarya</taxon>
        <taxon>Ascomycota</taxon>
        <taxon>Saccharomycotina</taxon>
        <taxon>Saccharomycetes</taxon>
        <taxon>Saccharomycetales</taxon>
        <taxon>Saccharomycetaceae</taxon>
        <taxon>Zygosaccharomyces</taxon>
    </lineage>
</organism>
<dbReference type="GO" id="GO:0005730">
    <property type="term" value="C:nucleolus"/>
    <property type="evidence" value="ECO:0007669"/>
    <property type="project" value="InterPro"/>
</dbReference>
<reference evidence="5" key="1">
    <citation type="journal article" date="2013" name="Genome Announc.">
        <title>Genome sequence of the food spoilage yeast Zygosaccharomyces bailii CLIB 213(T).</title>
        <authorList>
            <person name="Galeote V."/>
            <person name="Bigey F."/>
            <person name="Devillers H."/>
            <person name="Neuveglise C."/>
            <person name="Dequin S."/>
        </authorList>
    </citation>
    <scope>NUCLEOTIDE SEQUENCE [LARGE SCALE GENOMIC DNA]</scope>
    <source>
        <strain evidence="5">CLIB 213 / ATCC 58445 / CBS 680 / CCRC 21525 / NBRC 1098 / NCYC 1416 / NRRL Y-2227</strain>
    </source>
</reference>
<evidence type="ECO:0000256" key="2">
    <source>
        <dbReference type="ARBA" id="ARBA00023242"/>
    </source>
</evidence>
<name>A0A8J2TAS3_ZYGB2</name>
<accession>A0A8J2TAS3</accession>
<feature type="compositionally biased region" description="Acidic residues" evidence="3">
    <location>
        <begin position="810"/>
        <end position="820"/>
    </location>
</feature>
<dbReference type="EMBL" id="HG316470">
    <property type="protein sequence ID" value="CDF91983.1"/>
    <property type="molecule type" value="Genomic_DNA"/>
</dbReference>
<evidence type="ECO:0000313" key="5">
    <source>
        <dbReference type="Proteomes" id="UP000019375"/>
    </source>
</evidence>
<dbReference type="InterPro" id="IPR007015">
    <property type="entry name" value="DNA_pol_V/MYBBP1A"/>
</dbReference>
<evidence type="ECO:0000313" key="4">
    <source>
        <dbReference type="EMBL" id="CDF91983.1"/>
    </source>
</evidence>
<comment type="subcellular location">
    <subcellularLocation>
        <location evidence="1">Nucleus</location>
    </subcellularLocation>
</comment>
<gene>
    <name evidence="4" type="ORF">BN860_00320g</name>
</gene>
<sequence>MPGKVNRDWFYKLASDVQEERVSAAVSLIEELAALKLPEYDEEWSYVLQRLISGLASSRNSARLGYTLCLSEVVKMALDKGNSAPQKLSTPEQYLQLLSDGLSLESAAGNNKKDLRGKDERGALFGKMFGLQALLNEPLFSTIFFASDKKVTSFALTFAEEVAQLAVKKNWLRESCLYTLFQTVQKLLPSLDNDMVMSLLILLDKYQLTLTNEGLAIYLLLFHVDNENGKNFQVPSSLALKTHGWKGNDPLAKGNLPLLSRVLCDAPNNEAFIDDDSYPKAANWVARLHFVWDILIPLLTQEKTDKDIIVKKGNNSKKKKRKHTVEKIEFPEFWQAVVDETFFSEKASSERKYLGFLLFIKTIYTVPISGVDHCFTQNFMRCLINQSSDSKRMLNKISRKALGAIVDSCEKDASEKLAYVLNAMLFGPHGSVNFDKLTKSKTVSTILGTKNITSKGLQKLISVLSSQLDKARKCGRQQCQFILDTILHTVRNHRSIITQAVFLHPLLDSIVDLAFFSADEEAISNLARERLFSILSELTVQNNEQSWQYIIVKMVLSKESSGKSLTNKLDEDLKAIESEALDILHDVSAENGNLQYRGLECLLSNCILQLYSGDSESVSLIEELCAFYRNGLNQPNSLTGITEILLSLLAQKKALLKKLSLLVWEKFVGEIGEPELKILLDVLEVRENKDGFAKLFENVDEFQEELKVDQNEKEESEEKENEDDEAESERMGAVSDDYISEEIGDESSDPDDLCDESDDNDNSNVASIDREATSALAKALNLPENIVNDKGEIDIEKLEGNNSDNSGIENEYDDDEEEEESMDDEQMMELDEQLSQIFKRRKEALSSVSKGNERKLEVKESRESVIAFKHRIVDMLEIYVKYVDKSALKEDISESDASLLKSSVKNLLLFVQPILNCVKTTLDKPLADRVVKLLKGRLYKVKISAFHNIIDPSYILELLETTHRALLNSKVGQYPALYFSICSTTSLFLGKILIENSAGDAAASYDKLIDLYANTSKQWMRNSKFGPNVFIDFQNWLFSKKKALEE</sequence>
<dbReference type="GO" id="GO:0006355">
    <property type="term" value="P:regulation of DNA-templated transcription"/>
    <property type="evidence" value="ECO:0007669"/>
    <property type="project" value="InterPro"/>
</dbReference>
<dbReference type="PANTHER" id="PTHR13213">
    <property type="entry name" value="MYB-BINDING PROTEIN 1A FAMILY MEMBER"/>
    <property type="match status" value="1"/>
</dbReference>
<dbReference type="Proteomes" id="UP000019375">
    <property type="component" value="Unassembled WGS sequence"/>
</dbReference>
<evidence type="ECO:0000256" key="3">
    <source>
        <dbReference type="SAM" id="MobiDB-lite"/>
    </source>
</evidence>
<dbReference type="GO" id="GO:0000182">
    <property type="term" value="F:rDNA binding"/>
    <property type="evidence" value="ECO:0007669"/>
    <property type="project" value="TreeGrafter"/>
</dbReference>
<proteinExistence type="predicted"/>
<protein>
    <submittedName>
        <fullName evidence="4">ZYBA0S17-00320g1_1</fullName>
    </submittedName>
</protein>
<dbReference type="Pfam" id="PF04931">
    <property type="entry name" value="DNA_pol_phi"/>
    <property type="match status" value="1"/>
</dbReference>
<keyword evidence="5" id="KW-1185">Reference proteome</keyword>
<dbReference type="AlphaFoldDB" id="A0A8J2TAS3"/>
<feature type="region of interest" description="Disordered" evidence="3">
    <location>
        <begin position="797"/>
        <end position="820"/>
    </location>
</feature>
<evidence type="ECO:0000256" key="1">
    <source>
        <dbReference type="ARBA" id="ARBA00004123"/>
    </source>
</evidence>